<sequence>MVDLIPYRCPGAVIDLREALISIEVQDKQMPVRREFPAWHDLLKPIHDLIELGYEDGDLSYGGQKASFCIVRISLVAFICEAALSPPPLFSAGY</sequence>
<name>A0A2V4RNB1_9PROT</name>
<comment type="caution">
    <text evidence="1">The sequence shown here is derived from an EMBL/GenBank/DDBJ whole genome shotgun (WGS) entry which is preliminary data.</text>
</comment>
<dbReference type="EMBL" id="NKUB01000001">
    <property type="protein sequence ID" value="PYD71422.1"/>
    <property type="molecule type" value="Genomic_DNA"/>
</dbReference>
<reference evidence="1 2" key="1">
    <citation type="submission" date="2017-07" db="EMBL/GenBank/DDBJ databases">
        <title>A draft genome sequence of Komagataeibacter swingsii LMG 22125.</title>
        <authorList>
            <person name="Skraban J."/>
            <person name="Cleenwerck I."/>
            <person name="Vandamme P."/>
            <person name="Trcek J."/>
        </authorList>
    </citation>
    <scope>NUCLEOTIDE SEQUENCE [LARGE SCALE GENOMIC DNA]</scope>
    <source>
        <strain evidence="1 2">LMG 22125</strain>
    </source>
</reference>
<keyword evidence="2" id="KW-1185">Reference proteome</keyword>
<accession>A0A2V4RNB1</accession>
<protein>
    <submittedName>
        <fullName evidence="1">Uncharacterized protein</fullName>
    </submittedName>
</protein>
<dbReference type="Proteomes" id="UP000247371">
    <property type="component" value="Unassembled WGS sequence"/>
</dbReference>
<gene>
    <name evidence="1" type="ORF">CFR76_01805</name>
</gene>
<evidence type="ECO:0000313" key="1">
    <source>
        <dbReference type="EMBL" id="PYD71422.1"/>
    </source>
</evidence>
<evidence type="ECO:0000313" key="2">
    <source>
        <dbReference type="Proteomes" id="UP000247371"/>
    </source>
</evidence>
<dbReference type="AlphaFoldDB" id="A0A2V4RNB1"/>
<proteinExistence type="predicted"/>
<organism evidence="1 2">
    <name type="scientific">Komagataeibacter swingsii</name>
    <dbReference type="NCBI Taxonomy" id="215220"/>
    <lineage>
        <taxon>Bacteria</taxon>
        <taxon>Pseudomonadati</taxon>
        <taxon>Pseudomonadota</taxon>
        <taxon>Alphaproteobacteria</taxon>
        <taxon>Acetobacterales</taxon>
        <taxon>Acetobacteraceae</taxon>
        <taxon>Komagataeibacter</taxon>
    </lineage>
</organism>